<dbReference type="Proteomes" id="UP000001096">
    <property type="component" value="Unassembled WGS sequence"/>
</dbReference>
<keyword evidence="2" id="KW-1185">Reference proteome</keyword>
<reference evidence="1 2" key="1">
    <citation type="submission" date="2012-04" db="EMBL/GenBank/DDBJ databases">
        <title>The Genome Sequence of Afipia broomeae ATCC 49717.</title>
        <authorList>
            <consortium name="The Broad Institute Genome Sequencing Platform"/>
            <person name="Earl A."/>
            <person name="Ward D."/>
            <person name="Feldgarden M."/>
            <person name="Gevers D."/>
            <person name="Huys G."/>
            <person name="Walker B."/>
            <person name="Young S.K."/>
            <person name="Zeng Q."/>
            <person name="Gargeya S."/>
            <person name="Fitzgerald M."/>
            <person name="Haas B."/>
            <person name="Abouelleil A."/>
            <person name="Alvarado L."/>
            <person name="Arachchi H.M."/>
            <person name="Berlin A."/>
            <person name="Chapman S.B."/>
            <person name="Goldberg J."/>
            <person name="Griggs A."/>
            <person name="Gujja S."/>
            <person name="Hansen M."/>
            <person name="Howarth C."/>
            <person name="Imamovic A."/>
            <person name="Larimer J."/>
            <person name="McCowen C."/>
            <person name="Montmayeur A."/>
            <person name="Murphy C."/>
            <person name="Neiman D."/>
            <person name="Pearson M."/>
            <person name="Priest M."/>
            <person name="Roberts A."/>
            <person name="Saif S."/>
            <person name="Shea T."/>
            <person name="Sisk P."/>
            <person name="Sykes S."/>
            <person name="Wortman J."/>
            <person name="Nusbaum C."/>
            <person name="Birren B."/>
        </authorList>
    </citation>
    <scope>NUCLEOTIDE SEQUENCE [LARGE SCALE GENOMIC DNA]</scope>
    <source>
        <strain evidence="1 2">ATCC 49717</strain>
    </source>
</reference>
<organism evidence="1 2">
    <name type="scientific">Afipia broomeae ATCC 49717</name>
    <dbReference type="NCBI Taxonomy" id="883078"/>
    <lineage>
        <taxon>Bacteria</taxon>
        <taxon>Pseudomonadati</taxon>
        <taxon>Pseudomonadota</taxon>
        <taxon>Alphaproteobacteria</taxon>
        <taxon>Hyphomicrobiales</taxon>
        <taxon>Nitrobacteraceae</taxon>
        <taxon>Afipia</taxon>
    </lineage>
</organism>
<dbReference type="PATRIC" id="fig|883078.3.peg.3550"/>
<name>K8P360_9BRAD</name>
<accession>K8P360</accession>
<protein>
    <submittedName>
        <fullName evidence="1">Uncharacterized protein</fullName>
    </submittedName>
</protein>
<evidence type="ECO:0000313" key="2">
    <source>
        <dbReference type="Proteomes" id="UP000001096"/>
    </source>
</evidence>
<dbReference type="AlphaFoldDB" id="K8P360"/>
<dbReference type="HOGENOM" id="CLU_1136342_0_0_5"/>
<dbReference type="EMBL" id="AGWX01000004">
    <property type="protein sequence ID" value="EKS37017.1"/>
    <property type="molecule type" value="Genomic_DNA"/>
</dbReference>
<evidence type="ECO:0000313" key="1">
    <source>
        <dbReference type="EMBL" id="EKS37017.1"/>
    </source>
</evidence>
<gene>
    <name evidence="1" type="ORF">HMPREF9695_03435</name>
</gene>
<dbReference type="eggNOG" id="COG3904">
    <property type="taxonomic scope" value="Bacteria"/>
</dbReference>
<dbReference type="RefSeq" id="WP_006022139.1">
    <property type="nucleotide sequence ID" value="NZ_KB375283.1"/>
</dbReference>
<comment type="caution">
    <text evidence="1">The sequence shown here is derived from an EMBL/GenBank/DDBJ whole genome shotgun (WGS) entry which is preliminary data.</text>
</comment>
<proteinExistence type="predicted"/>
<sequence>MLRTVVMGAFLIGVTALTAGHARSEEIVRPPVGGIGSLPDAMVFYVARGPVGACGQNCSEWIAAEGTVQWDTYKRLIAILDRSPGRKLPVILRVWGDGNLNVATSMGKIIRERGLDVSVGATLVDKAACRTDEECFTLKRQGGPLNASISISGARCDVACVLILAGGVHRSLPTTTRVVLGSMQIRNRLGLNVSDERREGLTALFGNQFRLYLTQMGIDVELLNVIEQNSKRSSGTELYPDSWTKLGIINVPAL</sequence>